<dbReference type="AlphaFoldDB" id="A0A172USS9"/>
<evidence type="ECO:0000256" key="7">
    <source>
        <dbReference type="ARBA" id="ARBA00037904"/>
    </source>
</evidence>
<dbReference type="PANTHER" id="PTHR43646:SF2">
    <property type="entry name" value="GLYCOSYLTRANSFERASE 2-LIKE DOMAIN-CONTAINING PROTEIN"/>
    <property type="match status" value="1"/>
</dbReference>
<dbReference type="STRING" id="1682113.A7U43_25045"/>
<keyword evidence="12" id="KW-1185">Reference proteome</keyword>
<keyword evidence="4" id="KW-0808">Transferase</keyword>
<dbReference type="EMBL" id="CP015596">
    <property type="protein sequence ID" value="ANE82085.1"/>
    <property type="molecule type" value="Genomic_DNA"/>
</dbReference>
<sequence length="235" mass="25126">MTPIRHAEVVVPARDEQAHIPACLHSLQRSMSVLRAGAPGVSCGVTVVLNRCTDDTAEIVGAFDVHVLTSAAGRIGAVRRSGVAAAISRARRAGVEPDALWIACTDADTVVPGDWLRRQVEFADSGQDAVIGTVTPADLSPQLYQRWLRDHDLSEGHDHVHGANLGFRADVYLRAGGFPDVESQEDVGLVDRIRDSTPRWIATHQTSVLTSGRSESRVSGGFGSYIADLDAEAAQ</sequence>
<evidence type="ECO:0000313" key="11">
    <source>
        <dbReference type="EMBL" id="ANE82085.1"/>
    </source>
</evidence>
<dbReference type="RefSeq" id="WP_068000355.1">
    <property type="nucleotide sequence ID" value="NZ_CP015596.1"/>
</dbReference>
<dbReference type="Gene3D" id="3.90.550.10">
    <property type="entry name" value="Spore Coat Polysaccharide Biosynthesis Protein SpsA, Chain A"/>
    <property type="match status" value="1"/>
</dbReference>
<comment type="similarity">
    <text evidence="8">Belongs to the glycosyltransferase 2 family. CrtQ subfamily.</text>
</comment>
<comment type="subcellular location">
    <subcellularLocation>
        <location evidence="1">Cell membrane</location>
    </subcellularLocation>
</comment>
<evidence type="ECO:0000256" key="5">
    <source>
        <dbReference type="ARBA" id="ARBA00023136"/>
    </source>
</evidence>
<evidence type="ECO:0000256" key="9">
    <source>
        <dbReference type="ARBA" id="ARBA00040345"/>
    </source>
</evidence>
<reference evidence="11 12" key="1">
    <citation type="submission" date="2016-05" db="EMBL/GenBank/DDBJ databases">
        <title>Complete genome sequence of a phthalic acid esters degrading Mycobacterium sp. YC-RL4.</title>
        <authorList>
            <person name="Ren L."/>
            <person name="Fan S."/>
            <person name="Ruth N."/>
            <person name="Jia Y."/>
            <person name="Wang J."/>
            <person name="Qiao C."/>
        </authorList>
    </citation>
    <scope>NUCLEOTIDE SEQUENCE [LARGE SCALE GENOMIC DNA]</scope>
    <source>
        <strain evidence="11 12">YC-RL4</strain>
    </source>
</reference>
<dbReference type="InterPro" id="IPR029044">
    <property type="entry name" value="Nucleotide-diphossugar_trans"/>
</dbReference>
<dbReference type="Pfam" id="PF00535">
    <property type="entry name" value="Glycos_transf_2"/>
    <property type="match status" value="1"/>
</dbReference>
<comment type="function">
    <text evidence="6">Catalyzes the glycosylation of 4,4'-diaponeurosporenoate, i.e. the esterification of glucose at the C1'' position with the carboxyl group of 4,4'-diaponeurosporenic acid, to form glycosyl-4,4'-diaponeurosporenoate. This is a step in the biosynthesis of staphyloxanthin, an orange pigment present in most staphylococci strains.</text>
</comment>
<protein>
    <recommendedName>
        <fullName evidence="9">4,4'-diaponeurosporenoate glycosyltransferase</fullName>
    </recommendedName>
</protein>
<feature type="domain" description="Glycosyltransferase 2-like" evidence="10">
    <location>
        <begin position="9"/>
        <end position="146"/>
    </location>
</feature>
<keyword evidence="5" id="KW-0472">Membrane</keyword>
<dbReference type="PANTHER" id="PTHR43646">
    <property type="entry name" value="GLYCOSYLTRANSFERASE"/>
    <property type="match status" value="1"/>
</dbReference>
<evidence type="ECO:0000256" key="2">
    <source>
        <dbReference type="ARBA" id="ARBA00022475"/>
    </source>
</evidence>
<dbReference type="Proteomes" id="UP000077143">
    <property type="component" value="Chromosome"/>
</dbReference>
<evidence type="ECO:0000259" key="10">
    <source>
        <dbReference type="Pfam" id="PF00535"/>
    </source>
</evidence>
<dbReference type="KEGG" id="madi:A7U43_25045"/>
<evidence type="ECO:0000256" key="8">
    <source>
        <dbReference type="ARBA" id="ARBA00038120"/>
    </source>
</evidence>
<evidence type="ECO:0000256" key="6">
    <source>
        <dbReference type="ARBA" id="ARBA00037281"/>
    </source>
</evidence>
<accession>A0A172USS9</accession>
<evidence type="ECO:0000256" key="1">
    <source>
        <dbReference type="ARBA" id="ARBA00004236"/>
    </source>
</evidence>
<keyword evidence="3" id="KW-0328">Glycosyltransferase</keyword>
<dbReference type="GO" id="GO:0005886">
    <property type="term" value="C:plasma membrane"/>
    <property type="evidence" value="ECO:0007669"/>
    <property type="project" value="UniProtKB-SubCell"/>
</dbReference>
<organism evidence="11 12">
    <name type="scientific">Mycobacterium adipatum</name>
    <dbReference type="NCBI Taxonomy" id="1682113"/>
    <lineage>
        <taxon>Bacteria</taxon>
        <taxon>Bacillati</taxon>
        <taxon>Actinomycetota</taxon>
        <taxon>Actinomycetes</taxon>
        <taxon>Mycobacteriales</taxon>
        <taxon>Mycobacteriaceae</taxon>
        <taxon>Mycobacterium</taxon>
    </lineage>
</organism>
<keyword evidence="2" id="KW-1003">Cell membrane</keyword>
<comment type="pathway">
    <text evidence="7">Carotenoid biosynthesis; staphyloxanthin biosynthesis; staphyloxanthin from farnesyl diphosphate: step 4/5.</text>
</comment>
<proteinExistence type="inferred from homology"/>
<evidence type="ECO:0000313" key="12">
    <source>
        <dbReference type="Proteomes" id="UP000077143"/>
    </source>
</evidence>
<gene>
    <name evidence="11" type="ORF">A7U43_25045</name>
</gene>
<name>A0A172USS9_9MYCO</name>
<dbReference type="SUPFAM" id="SSF53448">
    <property type="entry name" value="Nucleotide-diphospho-sugar transferases"/>
    <property type="match status" value="1"/>
</dbReference>
<evidence type="ECO:0000256" key="3">
    <source>
        <dbReference type="ARBA" id="ARBA00022676"/>
    </source>
</evidence>
<dbReference type="GO" id="GO:0016757">
    <property type="term" value="F:glycosyltransferase activity"/>
    <property type="evidence" value="ECO:0007669"/>
    <property type="project" value="UniProtKB-KW"/>
</dbReference>
<evidence type="ECO:0000256" key="4">
    <source>
        <dbReference type="ARBA" id="ARBA00022679"/>
    </source>
</evidence>
<dbReference type="OrthoDB" id="9777873at2"/>
<dbReference type="InterPro" id="IPR001173">
    <property type="entry name" value="Glyco_trans_2-like"/>
</dbReference>